<dbReference type="InterPro" id="IPR004117">
    <property type="entry name" value="7tm6_olfct_rcpt"/>
</dbReference>
<dbReference type="AlphaFoldDB" id="A0A6G1LPM8"/>
<feature type="transmembrane region" description="Helical" evidence="10">
    <location>
        <begin position="255"/>
        <end position="284"/>
    </location>
</feature>
<dbReference type="EMBL" id="SGBU01000268">
    <property type="protein sequence ID" value="KAF3054420.1"/>
    <property type="molecule type" value="Genomic_DNA"/>
</dbReference>
<keyword evidence="12" id="KW-1185">Reference proteome</keyword>
<evidence type="ECO:0000256" key="7">
    <source>
        <dbReference type="ARBA" id="ARBA00023136"/>
    </source>
</evidence>
<accession>A0A6G1LPM8</accession>
<dbReference type="GO" id="GO:0005886">
    <property type="term" value="C:plasma membrane"/>
    <property type="evidence" value="ECO:0007669"/>
    <property type="project" value="UniProtKB-SubCell"/>
</dbReference>
<evidence type="ECO:0000313" key="12">
    <source>
        <dbReference type="Proteomes" id="UP000479987"/>
    </source>
</evidence>
<feature type="transmembrane region" description="Helical" evidence="10">
    <location>
        <begin position="124"/>
        <end position="145"/>
    </location>
</feature>
<evidence type="ECO:0000256" key="2">
    <source>
        <dbReference type="ARBA" id="ARBA00022475"/>
    </source>
</evidence>
<feature type="transmembrane region" description="Helical" evidence="10">
    <location>
        <begin position="191"/>
        <end position="215"/>
    </location>
</feature>
<comment type="subcellular location">
    <subcellularLocation>
        <location evidence="1 10">Cell membrane</location>
        <topology evidence="1 10">Multi-pass membrane protein</topology>
    </subcellularLocation>
</comment>
<evidence type="ECO:0000256" key="5">
    <source>
        <dbReference type="ARBA" id="ARBA00022725"/>
    </source>
</evidence>
<keyword evidence="3 10" id="KW-0716">Sensory transduction</keyword>
<evidence type="ECO:0000256" key="3">
    <source>
        <dbReference type="ARBA" id="ARBA00022606"/>
    </source>
</evidence>
<keyword evidence="4 10" id="KW-0812">Transmembrane</keyword>
<evidence type="ECO:0000313" key="11">
    <source>
        <dbReference type="EMBL" id="KAF3054420.1"/>
    </source>
</evidence>
<comment type="caution">
    <text evidence="11">The sequence shown here is derived from an EMBL/GenBank/DDBJ whole genome shotgun (WGS) entry which is preliminary data.</text>
</comment>
<dbReference type="PANTHER" id="PTHR21137:SF35">
    <property type="entry name" value="ODORANT RECEPTOR 19A-RELATED"/>
    <property type="match status" value="1"/>
</dbReference>
<keyword evidence="6 10" id="KW-1133">Transmembrane helix</keyword>
<protein>
    <recommendedName>
        <fullName evidence="10">Odorant receptor</fullName>
    </recommendedName>
</protein>
<comment type="similarity">
    <text evidence="10">Belongs to the insect chemoreceptor superfamily. Heteromeric odorant receptor channel (TC 1.A.69) family.</text>
</comment>
<keyword evidence="5 10" id="KW-0552">Olfaction</keyword>
<feature type="transmembrane region" description="Helical" evidence="10">
    <location>
        <begin position="62"/>
        <end position="84"/>
    </location>
</feature>
<evidence type="ECO:0000256" key="10">
    <source>
        <dbReference type="RuleBase" id="RU351113"/>
    </source>
</evidence>
<feature type="transmembrane region" description="Helical" evidence="10">
    <location>
        <begin position="296"/>
        <end position="316"/>
    </location>
</feature>
<proteinExistence type="inferred from homology"/>
<dbReference type="GO" id="GO:0005549">
    <property type="term" value="F:odorant binding"/>
    <property type="evidence" value="ECO:0007669"/>
    <property type="project" value="InterPro"/>
</dbReference>
<dbReference type="PANTHER" id="PTHR21137">
    <property type="entry name" value="ODORANT RECEPTOR"/>
    <property type="match status" value="1"/>
</dbReference>
<organism evidence="11 12">
    <name type="scientific">Nylanderia fulva</name>
    <dbReference type="NCBI Taxonomy" id="613905"/>
    <lineage>
        <taxon>Eukaryota</taxon>
        <taxon>Metazoa</taxon>
        <taxon>Ecdysozoa</taxon>
        <taxon>Arthropoda</taxon>
        <taxon>Hexapoda</taxon>
        <taxon>Insecta</taxon>
        <taxon>Pterygota</taxon>
        <taxon>Neoptera</taxon>
        <taxon>Endopterygota</taxon>
        <taxon>Hymenoptera</taxon>
        <taxon>Apocrita</taxon>
        <taxon>Aculeata</taxon>
        <taxon>Formicoidea</taxon>
        <taxon>Formicidae</taxon>
        <taxon>Formicinae</taxon>
        <taxon>Nylanderia</taxon>
    </lineage>
</organism>
<dbReference type="Proteomes" id="UP000479987">
    <property type="component" value="Unassembled WGS sequence"/>
</dbReference>
<feature type="transmembrane region" description="Helical" evidence="10">
    <location>
        <begin position="32"/>
        <end position="50"/>
    </location>
</feature>
<keyword evidence="7 10" id="KW-0472">Membrane</keyword>
<evidence type="ECO:0000256" key="8">
    <source>
        <dbReference type="ARBA" id="ARBA00023170"/>
    </source>
</evidence>
<keyword evidence="9 10" id="KW-0807">Transducer</keyword>
<evidence type="ECO:0000256" key="1">
    <source>
        <dbReference type="ARBA" id="ARBA00004651"/>
    </source>
</evidence>
<keyword evidence="8 10" id="KW-0675">Receptor</keyword>
<comment type="caution">
    <text evidence="10">Lacks conserved residue(s) required for the propagation of feature annotation.</text>
</comment>
<evidence type="ECO:0000256" key="4">
    <source>
        <dbReference type="ARBA" id="ARBA00022692"/>
    </source>
</evidence>
<reference evidence="11 12" key="1">
    <citation type="submission" date="2019-08" db="EMBL/GenBank/DDBJ databases">
        <title>High quality draft denovo assembly of Nylanderia fulva.</title>
        <authorList>
            <person name="Vargo E.L."/>
            <person name="Tarone A.M."/>
            <person name="Konganti K.R."/>
        </authorList>
    </citation>
    <scope>NUCLEOTIDE SEQUENCE [LARGE SCALE GENOMIC DNA]</scope>
    <source>
        <strain evidence="11">TAMU-Nful-2015</strain>
        <tissue evidence="11">Whole body</tissue>
    </source>
</reference>
<sequence>MKNHMGSMNSVCRPVEFGLRAIGVWPDTSYAILRRILCISSLAVFQTFQYRYLILHFGEEDLFILMDVLSATLAYSLLFIKLIIFTFNAHLLNEIVARVIEDWKIHDASEEYIMTRIADISRRFSTMIISTYVMSVLLYAAGTVLRSISRSSNQTDARELILKMELPFKIESTSVYIAVLITQFIHQTSAASTVGVINSFLITLVLHACGQIDIVRQKLSEITRKNIEQGITKSIMKTLIVRHQRIISFSKNIEGLFSSIALIQFVSNTLVICCLGFLIIISIGAPGGSTVLMKSILFYVVICLDAFIFCFVGEYLSTKSKMIGDAAYESLWYESSTNQNRDVLLMIVRSQKRLTLTVGKFVDLSLQQFANIVKASASYVSVLHAMY</sequence>
<dbReference type="GO" id="GO:0004984">
    <property type="term" value="F:olfactory receptor activity"/>
    <property type="evidence" value="ECO:0007669"/>
    <property type="project" value="InterPro"/>
</dbReference>
<name>A0A6G1LPM8_9HYME</name>
<dbReference type="GO" id="GO:0007165">
    <property type="term" value="P:signal transduction"/>
    <property type="evidence" value="ECO:0007669"/>
    <property type="project" value="UniProtKB-KW"/>
</dbReference>
<dbReference type="Pfam" id="PF02949">
    <property type="entry name" value="7tm_6"/>
    <property type="match status" value="1"/>
</dbReference>
<gene>
    <name evidence="11" type="primary">Or-063</name>
    <name evidence="11" type="synonym">Nful_v1.0-Or-063</name>
    <name evidence="11" type="ORF">NFUL_NFUL000224</name>
</gene>
<evidence type="ECO:0000256" key="9">
    <source>
        <dbReference type="ARBA" id="ARBA00023224"/>
    </source>
</evidence>
<evidence type="ECO:0000256" key="6">
    <source>
        <dbReference type="ARBA" id="ARBA00022989"/>
    </source>
</evidence>
<keyword evidence="2" id="KW-1003">Cell membrane</keyword>